<dbReference type="Pfam" id="PF04972">
    <property type="entry name" value="BON"/>
    <property type="match status" value="1"/>
</dbReference>
<dbReference type="Gene3D" id="3.30.1340.30">
    <property type="match status" value="1"/>
</dbReference>
<dbReference type="EMBL" id="CP139487">
    <property type="protein sequence ID" value="WPU66825.1"/>
    <property type="molecule type" value="Genomic_DNA"/>
</dbReference>
<proteinExistence type="predicted"/>
<gene>
    <name evidence="2" type="ORF">SOO65_08695</name>
</gene>
<sequence>MENLNSADAGLKDRVNEVLIDLECENIEVTVEKGEVSLLGEIPNEEMRTTIEEKVKGIEGVQRVFNELHEKSLPQ</sequence>
<dbReference type="PROSITE" id="PS50914">
    <property type="entry name" value="BON"/>
    <property type="match status" value="1"/>
</dbReference>
<dbReference type="InterPro" id="IPR007055">
    <property type="entry name" value="BON_dom"/>
</dbReference>
<protein>
    <submittedName>
        <fullName evidence="2">BON domain-containing protein</fullName>
    </submittedName>
</protein>
<dbReference type="KEGG" id="psti:SOO65_08695"/>
<feature type="domain" description="BON" evidence="1">
    <location>
        <begin position="1"/>
        <end position="72"/>
    </location>
</feature>
<dbReference type="Proteomes" id="UP001324634">
    <property type="component" value="Chromosome"/>
</dbReference>
<dbReference type="RefSeq" id="WP_321399419.1">
    <property type="nucleotide sequence ID" value="NZ_CP139487.1"/>
</dbReference>
<evidence type="ECO:0000313" key="2">
    <source>
        <dbReference type="EMBL" id="WPU66825.1"/>
    </source>
</evidence>
<dbReference type="AlphaFoldDB" id="A0AAX4HV49"/>
<evidence type="ECO:0000313" key="3">
    <source>
        <dbReference type="Proteomes" id="UP001324634"/>
    </source>
</evidence>
<accession>A0AAX4HV49</accession>
<organism evidence="2 3">
    <name type="scientific">Peredibacter starrii</name>
    <dbReference type="NCBI Taxonomy" id="28202"/>
    <lineage>
        <taxon>Bacteria</taxon>
        <taxon>Pseudomonadati</taxon>
        <taxon>Bdellovibrionota</taxon>
        <taxon>Bacteriovoracia</taxon>
        <taxon>Bacteriovoracales</taxon>
        <taxon>Bacteriovoracaceae</taxon>
        <taxon>Peredibacter</taxon>
    </lineage>
</organism>
<evidence type="ECO:0000259" key="1">
    <source>
        <dbReference type="PROSITE" id="PS50914"/>
    </source>
</evidence>
<reference evidence="2 3" key="1">
    <citation type="submission" date="2023-11" db="EMBL/GenBank/DDBJ databases">
        <title>Peredibacter starrii A3.12.</title>
        <authorList>
            <person name="Mitchell R.J."/>
        </authorList>
    </citation>
    <scope>NUCLEOTIDE SEQUENCE [LARGE SCALE GENOMIC DNA]</scope>
    <source>
        <strain evidence="2 3">A3.12</strain>
    </source>
</reference>
<name>A0AAX4HV49_9BACT</name>
<keyword evidence="3" id="KW-1185">Reference proteome</keyword>